<dbReference type="EMBL" id="BGPR01028718">
    <property type="protein sequence ID" value="GBO00058.1"/>
    <property type="molecule type" value="Genomic_DNA"/>
</dbReference>
<gene>
    <name evidence="2" type="ORF">AVEN_215781_1</name>
</gene>
<evidence type="ECO:0000313" key="2">
    <source>
        <dbReference type="EMBL" id="GBO00058.1"/>
    </source>
</evidence>
<keyword evidence="3" id="KW-1185">Reference proteome</keyword>
<proteinExistence type="predicted"/>
<feature type="region of interest" description="Disordered" evidence="1">
    <location>
        <begin position="1"/>
        <end position="69"/>
    </location>
</feature>
<organism evidence="2 3">
    <name type="scientific">Araneus ventricosus</name>
    <name type="common">Orbweaver spider</name>
    <name type="synonym">Epeira ventricosa</name>
    <dbReference type="NCBI Taxonomy" id="182803"/>
    <lineage>
        <taxon>Eukaryota</taxon>
        <taxon>Metazoa</taxon>
        <taxon>Ecdysozoa</taxon>
        <taxon>Arthropoda</taxon>
        <taxon>Chelicerata</taxon>
        <taxon>Arachnida</taxon>
        <taxon>Araneae</taxon>
        <taxon>Araneomorphae</taxon>
        <taxon>Entelegynae</taxon>
        <taxon>Araneoidea</taxon>
        <taxon>Araneidae</taxon>
        <taxon>Araneus</taxon>
    </lineage>
</organism>
<sequence>MLEKFSTVSGVPPELTQDQAREPGLSAKHTKNSQSLLGELQDPSENLHESSLVPFPRATKNRSSLQKPNSPFFNLAEGLFMRQMAFHSQTSKVPDHYSYFAIAVLTKTNFDLSSLKSSPFVFA</sequence>
<evidence type="ECO:0000313" key="3">
    <source>
        <dbReference type="Proteomes" id="UP000499080"/>
    </source>
</evidence>
<comment type="caution">
    <text evidence="2">The sequence shown here is derived from an EMBL/GenBank/DDBJ whole genome shotgun (WGS) entry which is preliminary data.</text>
</comment>
<accession>A0A4Y2THN3</accession>
<reference evidence="2 3" key="1">
    <citation type="journal article" date="2019" name="Sci. Rep.">
        <title>Orb-weaving spider Araneus ventricosus genome elucidates the spidroin gene catalogue.</title>
        <authorList>
            <person name="Kono N."/>
            <person name="Nakamura H."/>
            <person name="Ohtoshi R."/>
            <person name="Moran D.A.P."/>
            <person name="Shinohara A."/>
            <person name="Yoshida Y."/>
            <person name="Fujiwara M."/>
            <person name="Mori M."/>
            <person name="Tomita M."/>
            <person name="Arakawa K."/>
        </authorList>
    </citation>
    <scope>NUCLEOTIDE SEQUENCE [LARGE SCALE GENOMIC DNA]</scope>
</reference>
<dbReference type="AlphaFoldDB" id="A0A4Y2THN3"/>
<evidence type="ECO:0000256" key="1">
    <source>
        <dbReference type="SAM" id="MobiDB-lite"/>
    </source>
</evidence>
<dbReference type="Proteomes" id="UP000499080">
    <property type="component" value="Unassembled WGS sequence"/>
</dbReference>
<protein>
    <submittedName>
        <fullName evidence="2">Uncharacterized protein</fullName>
    </submittedName>
</protein>
<name>A0A4Y2THN3_ARAVE</name>